<feature type="transmembrane region" description="Helical" evidence="1">
    <location>
        <begin position="32"/>
        <end position="59"/>
    </location>
</feature>
<keyword evidence="3" id="KW-1185">Reference proteome</keyword>
<dbReference type="EMBL" id="AP017378">
    <property type="protein sequence ID" value="BBD07596.1"/>
    <property type="molecule type" value="Genomic_DNA"/>
</dbReference>
<dbReference type="PANTHER" id="PTHR30188">
    <property type="entry name" value="ABC TRANSPORTER PERMEASE PROTEIN-RELATED"/>
    <property type="match status" value="1"/>
</dbReference>
<dbReference type="GO" id="GO:0043190">
    <property type="term" value="C:ATP-binding cassette (ABC) transporter complex"/>
    <property type="evidence" value="ECO:0007669"/>
    <property type="project" value="InterPro"/>
</dbReference>
<proteinExistence type="predicted"/>
<dbReference type="PANTHER" id="PTHR30188:SF4">
    <property type="entry name" value="PROTEIN TRIGALACTOSYLDIACYLGLYCEROL 1, CHLOROPLASTIC"/>
    <property type="match status" value="1"/>
</dbReference>
<evidence type="ECO:0000256" key="1">
    <source>
        <dbReference type="SAM" id="Phobius"/>
    </source>
</evidence>
<sequence>MQTNAILMETARSFVRLTFLNTACYRSMVRHLYAVAVQSLPSTCFIALIMGSITVHYLLSILTGLGAYDRIGDYLIDAMLHEIAPVTVAVILMVRAGTATLSETALMAIRGELDTLSMLDIRLRDYLFLPRIMAFAVAGPCLTLAFSLVGLLGGFLVMGYLQDITLANYLDQIAEALVPSDLLYITAKPFLFATLVAAISVQRGLNIQAKLTDLPRQLIQGLMYALAAIVGVEVIFILFT</sequence>
<dbReference type="KEGG" id="dfl:DFE_0870"/>
<feature type="transmembrane region" description="Helical" evidence="1">
    <location>
        <begin position="132"/>
        <end position="162"/>
    </location>
</feature>
<feature type="transmembrane region" description="Helical" evidence="1">
    <location>
        <begin position="222"/>
        <end position="239"/>
    </location>
</feature>
<dbReference type="Pfam" id="PF02405">
    <property type="entry name" value="MlaE"/>
    <property type="match status" value="1"/>
</dbReference>
<feature type="transmembrane region" description="Helical" evidence="1">
    <location>
        <begin position="79"/>
        <end position="101"/>
    </location>
</feature>
<protein>
    <submittedName>
        <fullName evidence="2">ABC transporter permease protein</fullName>
    </submittedName>
</protein>
<dbReference type="AlphaFoldDB" id="A0A2Z6AWN8"/>
<gene>
    <name evidence="2" type="ORF">DFE_0870</name>
</gene>
<dbReference type="GO" id="GO:0005548">
    <property type="term" value="F:phospholipid transporter activity"/>
    <property type="evidence" value="ECO:0007669"/>
    <property type="project" value="TreeGrafter"/>
</dbReference>
<dbReference type="InterPro" id="IPR030802">
    <property type="entry name" value="Permease_MalE"/>
</dbReference>
<organism evidence="2 3">
    <name type="scientific">Desulfovibrio ferrophilus</name>
    <dbReference type="NCBI Taxonomy" id="241368"/>
    <lineage>
        <taxon>Bacteria</taxon>
        <taxon>Pseudomonadati</taxon>
        <taxon>Thermodesulfobacteriota</taxon>
        <taxon>Desulfovibrionia</taxon>
        <taxon>Desulfovibrionales</taxon>
        <taxon>Desulfovibrionaceae</taxon>
        <taxon>Desulfovibrio</taxon>
    </lineage>
</organism>
<evidence type="ECO:0000313" key="2">
    <source>
        <dbReference type="EMBL" id="BBD07596.1"/>
    </source>
</evidence>
<keyword evidence="1" id="KW-1133">Transmembrane helix</keyword>
<dbReference type="Proteomes" id="UP000269883">
    <property type="component" value="Chromosome"/>
</dbReference>
<name>A0A2Z6AWN8_9BACT</name>
<accession>A0A2Z6AWN8</accession>
<keyword evidence="1" id="KW-0472">Membrane</keyword>
<feature type="transmembrane region" description="Helical" evidence="1">
    <location>
        <begin position="182"/>
        <end position="201"/>
    </location>
</feature>
<reference evidence="2 3" key="1">
    <citation type="journal article" date="2018" name="Sci. Adv.">
        <title>Multi-heme cytochromes provide a pathway for survival in energy-limited environments.</title>
        <authorList>
            <person name="Deng X."/>
            <person name="Dohmae N."/>
            <person name="Nealson K.H."/>
            <person name="Hashimoto K."/>
            <person name="Okamoto A."/>
        </authorList>
    </citation>
    <scope>NUCLEOTIDE SEQUENCE [LARGE SCALE GENOMIC DNA]</scope>
    <source>
        <strain evidence="2 3">IS5</strain>
    </source>
</reference>
<evidence type="ECO:0000313" key="3">
    <source>
        <dbReference type="Proteomes" id="UP000269883"/>
    </source>
</evidence>
<keyword evidence="1" id="KW-0812">Transmembrane</keyword>